<keyword evidence="2" id="KW-1185">Reference proteome</keyword>
<accession>A0ABV1AXL8</accession>
<reference evidence="1 2" key="1">
    <citation type="submission" date="2024-03" db="EMBL/GenBank/DDBJ databases">
        <title>Human intestinal bacterial collection.</title>
        <authorList>
            <person name="Pauvert C."/>
            <person name="Hitch T.C.A."/>
            <person name="Clavel T."/>
        </authorList>
    </citation>
    <scope>NUCLEOTIDE SEQUENCE [LARGE SCALE GENOMIC DNA]</scope>
    <source>
        <strain evidence="1 2">CLA-AA-H175</strain>
    </source>
</reference>
<sequence length="279" mass="32421">MQTLIDFADKYLCHVLPTLLKDRTTGRNIIWATDPTPENWCCFSDEITLKQVESAGIVPRVLKRIESQKERTRKKAEVFTPTWACKKMVDLAEKDLDVDNWENFISKTCLEVTCGEAPFLVSRYNTVTGEPIPVPDRIGLLDRKLRAISQNIRKYPDGRSGAKRMERTYNRYKCGYGALYFGEALKAFSSTYGYEWQGDNLLLARANLLLTYCEHWRQYFKREPIKAHVEIIAEIVSWNVWQMDGLKKTVPGTDIPCKIYDWKKNEEVLFKDIGKENDE</sequence>
<evidence type="ECO:0008006" key="3">
    <source>
        <dbReference type="Google" id="ProtNLM"/>
    </source>
</evidence>
<dbReference type="SUPFAM" id="SSF53335">
    <property type="entry name" value="S-adenosyl-L-methionine-dependent methyltransferases"/>
    <property type="match status" value="1"/>
</dbReference>
<evidence type="ECO:0000313" key="1">
    <source>
        <dbReference type="EMBL" id="MEQ2362383.1"/>
    </source>
</evidence>
<dbReference type="RefSeq" id="WP_349152425.1">
    <property type="nucleotide sequence ID" value="NZ_JBBMEO010000014.1"/>
</dbReference>
<name>A0ABV1AXL8_9FIRM</name>
<dbReference type="Proteomes" id="UP001457197">
    <property type="component" value="Unassembled WGS sequence"/>
</dbReference>
<dbReference type="Gene3D" id="3.40.50.150">
    <property type="entry name" value="Vaccinia Virus protein VP39"/>
    <property type="match status" value="1"/>
</dbReference>
<comment type="caution">
    <text evidence="1">The sequence shown here is derived from an EMBL/GenBank/DDBJ whole genome shotgun (WGS) entry which is preliminary data.</text>
</comment>
<protein>
    <recommendedName>
        <fullName evidence="3">Restriction endonuclease subunit M</fullName>
    </recommendedName>
</protein>
<evidence type="ECO:0000313" key="2">
    <source>
        <dbReference type="Proteomes" id="UP001457197"/>
    </source>
</evidence>
<dbReference type="EMBL" id="JBBMEO010000014">
    <property type="protein sequence ID" value="MEQ2362383.1"/>
    <property type="molecule type" value="Genomic_DNA"/>
</dbReference>
<proteinExistence type="predicted"/>
<dbReference type="InterPro" id="IPR029063">
    <property type="entry name" value="SAM-dependent_MTases_sf"/>
</dbReference>
<gene>
    <name evidence="1" type="ORF">WMO44_09555</name>
</gene>
<organism evidence="1 2">
    <name type="scientific">Faecalibacterium tardum</name>
    <dbReference type="NCBI Taxonomy" id="3133156"/>
    <lineage>
        <taxon>Bacteria</taxon>
        <taxon>Bacillati</taxon>
        <taxon>Bacillota</taxon>
        <taxon>Clostridia</taxon>
        <taxon>Eubacteriales</taxon>
        <taxon>Oscillospiraceae</taxon>
        <taxon>Faecalibacterium</taxon>
    </lineage>
</organism>